<dbReference type="EMBL" id="JACCAB010000001">
    <property type="protein sequence ID" value="NYG07950.1"/>
    <property type="molecule type" value="Genomic_DNA"/>
</dbReference>
<gene>
    <name evidence="9" type="ORF">BJ986_002437</name>
</gene>
<evidence type="ECO:0000256" key="2">
    <source>
        <dbReference type="ARBA" id="ARBA00022475"/>
    </source>
</evidence>
<dbReference type="Proteomes" id="UP000573599">
    <property type="component" value="Unassembled WGS sequence"/>
</dbReference>
<keyword evidence="5 7" id="KW-0472">Membrane</keyword>
<evidence type="ECO:0000256" key="7">
    <source>
        <dbReference type="SAM" id="Phobius"/>
    </source>
</evidence>
<dbReference type="InterPro" id="IPR025937">
    <property type="entry name" value="PDGLE_dom"/>
</dbReference>
<dbReference type="AlphaFoldDB" id="A0A852WGL3"/>
<keyword evidence="3 7" id="KW-0812">Transmembrane</keyword>
<evidence type="ECO:0000313" key="9">
    <source>
        <dbReference type="EMBL" id="NYG07950.1"/>
    </source>
</evidence>
<name>A0A852WGL3_9MICO</name>
<dbReference type="Pfam" id="PF13190">
    <property type="entry name" value="PDGLE"/>
    <property type="match status" value="1"/>
</dbReference>
<comment type="subcellular location">
    <subcellularLocation>
        <location evidence="1">Cell membrane</location>
    </subcellularLocation>
</comment>
<protein>
    <submittedName>
        <fullName evidence="9">Cobalt/nickel transport system permease protein/cobalt/nickel transport protein</fullName>
    </submittedName>
</protein>
<evidence type="ECO:0000259" key="8">
    <source>
        <dbReference type="Pfam" id="PF13190"/>
    </source>
</evidence>
<evidence type="ECO:0000256" key="4">
    <source>
        <dbReference type="ARBA" id="ARBA00022989"/>
    </source>
</evidence>
<feature type="transmembrane region" description="Helical" evidence="7">
    <location>
        <begin position="103"/>
        <end position="124"/>
    </location>
</feature>
<evidence type="ECO:0000256" key="1">
    <source>
        <dbReference type="ARBA" id="ARBA00004236"/>
    </source>
</evidence>
<evidence type="ECO:0000256" key="6">
    <source>
        <dbReference type="SAM" id="MobiDB-lite"/>
    </source>
</evidence>
<keyword evidence="4 7" id="KW-1133">Transmembrane helix</keyword>
<organism evidence="9 10">
    <name type="scientific">Pedococcus badiiscoriae</name>
    <dbReference type="NCBI Taxonomy" id="642776"/>
    <lineage>
        <taxon>Bacteria</taxon>
        <taxon>Bacillati</taxon>
        <taxon>Actinomycetota</taxon>
        <taxon>Actinomycetes</taxon>
        <taxon>Micrococcales</taxon>
        <taxon>Intrasporangiaceae</taxon>
        <taxon>Pedococcus</taxon>
    </lineage>
</organism>
<proteinExistence type="predicted"/>
<keyword evidence="10" id="KW-1185">Reference proteome</keyword>
<sequence>MSDPSPTTTSTAPSSTPPTTPSTTTTATARPQVSTRRLLVLGILVSFFIAGVVSFYASKHPDGLVFVAGEKGFLHSAPAHPTHGSPFAGYATRGIENRRLSGGVAGVVGATLVFLLAGGLFLVVRRRGGSDAAGETSPAGSGEG</sequence>
<accession>A0A852WGL3</accession>
<feature type="domain" description="PDGLE" evidence="8">
    <location>
        <begin position="36"/>
        <end position="126"/>
    </location>
</feature>
<evidence type="ECO:0000313" key="10">
    <source>
        <dbReference type="Proteomes" id="UP000573599"/>
    </source>
</evidence>
<evidence type="ECO:0000256" key="5">
    <source>
        <dbReference type="ARBA" id="ARBA00023136"/>
    </source>
</evidence>
<dbReference type="RefSeq" id="WP_179422221.1">
    <property type="nucleotide sequence ID" value="NZ_JACCAB010000001.1"/>
</dbReference>
<reference evidence="9 10" key="1">
    <citation type="submission" date="2020-07" db="EMBL/GenBank/DDBJ databases">
        <title>Sequencing the genomes of 1000 actinobacteria strains.</title>
        <authorList>
            <person name="Klenk H.-P."/>
        </authorList>
    </citation>
    <scope>NUCLEOTIDE SEQUENCE [LARGE SCALE GENOMIC DNA]</scope>
    <source>
        <strain evidence="9 10">DSM 23987</strain>
    </source>
</reference>
<feature type="transmembrane region" description="Helical" evidence="7">
    <location>
        <begin position="38"/>
        <end position="57"/>
    </location>
</feature>
<keyword evidence="2" id="KW-1003">Cell membrane</keyword>
<feature type="compositionally biased region" description="Low complexity" evidence="6">
    <location>
        <begin position="1"/>
        <end position="14"/>
    </location>
</feature>
<comment type="caution">
    <text evidence="9">The sequence shown here is derived from an EMBL/GenBank/DDBJ whole genome shotgun (WGS) entry which is preliminary data.</text>
</comment>
<dbReference type="GO" id="GO:0005886">
    <property type="term" value="C:plasma membrane"/>
    <property type="evidence" value="ECO:0007669"/>
    <property type="project" value="UniProtKB-SubCell"/>
</dbReference>
<evidence type="ECO:0000256" key="3">
    <source>
        <dbReference type="ARBA" id="ARBA00022692"/>
    </source>
</evidence>
<feature type="region of interest" description="Disordered" evidence="6">
    <location>
        <begin position="1"/>
        <end position="31"/>
    </location>
</feature>